<gene>
    <name evidence="1" type="ORF">X975_02185</name>
</gene>
<dbReference type="OrthoDB" id="6418380at2759"/>
<sequence length="352" mass="40710">MPTVPLKHSVQDLESFLHRFYFNVLYRSFKLESKDFVEAVKKSLRDKCARSHNLSLEHISKVRHKEADRCSYTYKFSVLHSAVVIHHFLELLKWDESLIERVVSSKRLEICCVGGRSIPEAVGIYKIISDILENHKKERSSPLALKITVVSLFKGWSTNAWKVLKLLKKDSELHNPKKVKLTTCVVQGDLTKFDSKHVISAIQKADFISIMKFISELILPTKTRSANDTIVRSMIKEIFRNMKDEAYLFFLDDSEDGYYDMAEEGARWYSNCKLKQARLHEVYTLNIDSLRHETEYLYHTFENLCKTHTIVSSGTWKKVKLTGNALSCAKRPLSKIPTSSTSKIEDILKKQD</sequence>
<protein>
    <submittedName>
        <fullName evidence="1">Uncharacterized protein</fullName>
    </submittedName>
</protein>
<dbReference type="OMA" id="HETEYLY"/>
<evidence type="ECO:0000313" key="2">
    <source>
        <dbReference type="Proteomes" id="UP000054359"/>
    </source>
</evidence>
<organism evidence="1 2">
    <name type="scientific">Stegodyphus mimosarum</name>
    <name type="common">African social velvet spider</name>
    <dbReference type="NCBI Taxonomy" id="407821"/>
    <lineage>
        <taxon>Eukaryota</taxon>
        <taxon>Metazoa</taxon>
        <taxon>Ecdysozoa</taxon>
        <taxon>Arthropoda</taxon>
        <taxon>Chelicerata</taxon>
        <taxon>Arachnida</taxon>
        <taxon>Araneae</taxon>
        <taxon>Araneomorphae</taxon>
        <taxon>Entelegynae</taxon>
        <taxon>Eresoidea</taxon>
        <taxon>Eresidae</taxon>
        <taxon>Stegodyphus</taxon>
    </lineage>
</organism>
<accession>A0A087U074</accession>
<proteinExistence type="predicted"/>
<dbReference type="Proteomes" id="UP000054359">
    <property type="component" value="Unassembled WGS sequence"/>
</dbReference>
<feature type="non-terminal residue" evidence="1">
    <location>
        <position position="352"/>
    </location>
</feature>
<keyword evidence="2" id="KW-1185">Reference proteome</keyword>
<reference evidence="1 2" key="1">
    <citation type="submission" date="2013-11" db="EMBL/GenBank/DDBJ databases">
        <title>Genome sequencing of Stegodyphus mimosarum.</title>
        <authorList>
            <person name="Bechsgaard J."/>
        </authorList>
    </citation>
    <scope>NUCLEOTIDE SEQUENCE [LARGE SCALE GENOMIC DNA]</scope>
</reference>
<evidence type="ECO:0000313" key="1">
    <source>
        <dbReference type="EMBL" id="KFM70763.1"/>
    </source>
</evidence>
<dbReference type="AlphaFoldDB" id="A0A087U074"/>
<dbReference type="EMBL" id="KK117547">
    <property type="protein sequence ID" value="KFM70763.1"/>
    <property type="molecule type" value="Genomic_DNA"/>
</dbReference>
<name>A0A087U074_STEMI</name>